<accession>A0A0C9SPI3</accession>
<evidence type="ECO:0000256" key="1">
    <source>
        <dbReference type="SAM" id="MobiDB-lite"/>
    </source>
</evidence>
<dbReference type="Proteomes" id="UP000053647">
    <property type="component" value="Unassembled WGS sequence"/>
</dbReference>
<dbReference type="EMBL" id="KN819521">
    <property type="protein sequence ID" value="KIJ09009.1"/>
    <property type="molecule type" value="Genomic_DNA"/>
</dbReference>
<evidence type="ECO:0000313" key="2">
    <source>
        <dbReference type="EMBL" id="KIJ09009.1"/>
    </source>
</evidence>
<dbReference type="SUPFAM" id="SSF69360">
    <property type="entry name" value="Cell wall binding repeat"/>
    <property type="match status" value="1"/>
</dbReference>
<dbReference type="AlphaFoldDB" id="A0A0C9SPI3"/>
<name>A0A0C9SPI3_PAXIN</name>
<sequence length="81" mass="9573">MANSERRMTNGKWQMANGKWQMANDKWGPVNGEWRKVNGKWQMANIRRCHSPFAVRHSPRLPFAVPQRTVHSEQQMANRKQ</sequence>
<feature type="region of interest" description="Disordered" evidence="1">
    <location>
        <begin position="1"/>
        <end position="29"/>
    </location>
</feature>
<proteinExistence type="predicted"/>
<dbReference type="OrthoDB" id="5596191at2759"/>
<reference evidence="2 3" key="1">
    <citation type="submission" date="2014-06" db="EMBL/GenBank/DDBJ databases">
        <authorList>
            <consortium name="DOE Joint Genome Institute"/>
            <person name="Kuo A."/>
            <person name="Kohler A."/>
            <person name="Nagy L.G."/>
            <person name="Floudas D."/>
            <person name="Copeland A."/>
            <person name="Barry K.W."/>
            <person name="Cichocki N."/>
            <person name="Veneault-Fourrey C."/>
            <person name="LaButti K."/>
            <person name="Lindquist E.A."/>
            <person name="Lipzen A."/>
            <person name="Lundell T."/>
            <person name="Morin E."/>
            <person name="Murat C."/>
            <person name="Sun H."/>
            <person name="Tunlid A."/>
            <person name="Henrissat B."/>
            <person name="Grigoriev I.V."/>
            <person name="Hibbett D.S."/>
            <person name="Martin F."/>
            <person name="Nordberg H.P."/>
            <person name="Cantor M.N."/>
            <person name="Hua S.X."/>
        </authorList>
    </citation>
    <scope>NUCLEOTIDE SEQUENCE [LARGE SCALE GENOMIC DNA]</scope>
    <source>
        <strain evidence="2 3">ATCC 200175</strain>
    </source>
</reference>
<keyword evidence="3" id="KW-1185">Reference proteome</keyword>
<evidence type="ECO:0000313" key="3">
    <source>
        <dbReference type="Proteomes" id="UP000053647"/>
    </source>
</evidence>
<organism evidence="2 3">
    <name type="scientific">Paxillus involutus ATCC 200175</name>
    <dbReference type="NCBI Taxonomy" id="664439"/>
    <lineage>
        <taxon>Eukaryota</taxon>
        <taxon>Fungi</taxon>
        <taxon>Dikarya</taxon>
        <taxon>Basidiomycota</taxon>
        <taxon>Agaricomycotina</taxon>
        <taxon>Agaricomycetes</taxon>
        <taxon>Agaricomycetidae</taxon>
        <taxon>Boletales</taxon>
        <taxon>Paxilineae</taxon>
        <taxon>Paxillaceae</taxon>
        <taxon>Paxillus</taxon>
    </lineage>
</organism>
<reference evidence="3" key="2">
    <citation type="submission" date="2015-01" db="EMBL/GenBank/DDBJ databases">
        <title>Evolutionary Origins and Diversification of the Mycorrhizal Mutualists.</title>
        <authorList>
            <consortium name="DOE Joint Genome Institute"/>
            <consortium name="Mycorrhizal Genomics Consortium"/>
            <person name="Kohler A."/>
            <person name="Kuo A."/>
            <person name="Nagy L.G."/>
            <person name="Floudas D."/>
            <person name="Copeland A."/>
            <person name="Barry K.W."/>
            <person name="Cichocki N."/>
            <person name="Veneault-Fourrey C."/>
            <person name="LaButti K."/>
            <person name="Lindquist E.A."/>
            <person name="Lipzen A."/>
            <person name="Lundell T."/>
            <person name="Morin E."/>
            <person name="Murat C."/>
            <person name="Riley R."/>
            <person name="Ohm R."/>
            <person name="Sun H."/>
            <person name="Tunlid A."/>
            <person name="Henrissat B."/>
            <person name="Grigoriev I.V."/>
            <person name="Hibbett D.S."/>
            <person name="Martin F."/>
        </authorList>
    </citation>
    <scope>NUCLEOTIDE SEQUENCE [LARGE SCALE GENOMIC DNA]</scope>
    <source>
        <strain evidence="3">ATCC 200175</strain>
    </source>
</reference>
<protein>
    <submittedName>
        <fullName evidence="2">Uncharacterized protein</fullName>
    </submittedName>
</protein>
<dbReference type="HOGENOM" id="CLU_2564690_0_0_1"/>
<gene>
    <name evidence="2" type="ORF">PAXINDRAFT_88087</name>
</gene>